<dbReference type="Pfam" id="PF12682">
    <property type="entry name" value="Flavodoxin_4"/>
    <property type="match status" value="1"/>
</dbReference>
<dbReference type="PATRIC" id="fig|329854.7.peg.5690"/>
<dbReference type="PROSITE" id="PS51257">
    <property type="entry name" value="PROKAR_LIPOPROTEIN"/>
    <property type="match status" value="1"/>
</dbReference>
<dbReference type="RefSeq" id="WP_061438486.1">
    <property type="nucleotide sequence ID" value="NZ_KQ968743.1"/>
</dbReference>
<evidence type="ECO:0000313" key="3">
    <source>
        <dbReference type="EMBL" id="KXT40283.1"/>
    </source>
</evidence>
<dbReference type="AlphaFoldDB" id="A0A139KM62"/>
<feature type="chain" id="PRO_5007486272" description="Flavodoxin-like domain-containing protein" evidence="1">
    <location>
        <begin position="23"/>
        <end position="199"/>
    </location>
</feature>
<dbReference type="SUPFAM" id="SSF52218">
    <property type="entry name" value="Flavoproteins"/>
    <property type="match status" value="1"/>
</dbReference>
<dbReference type="EMBL" id="LTDF01000180">
    <property type="protein sequence ID" value="KXT40283.1"/>
    <property type="molecule type" value="Genomic_DNA"/>
</dbReference>
<evidence type="ECO:0000313" key="4">
    <source>
        <dbReference type="Proteomes" id="UP000070319"/>
    </source>
</evidence>
<evidence type="ECO:0000259" key="2">
    <source>
        <dbReference type="Pfam" id="PF12682"/>
    </source>
</evidence>
<gene>
    <name evidence="3" type="ORF">HMPREF2531_05622</name>
</gene>
<name>A0A139KM62_9BACE</name>
<evidence type="ECO:0000256" key="1">
    <source>
        <dbReference type="SAM" id="SignalP"/>
    </source>
</evidence>
<dbReference type="GeneID" id="61679008"/>
<dbReference type="Gene3D" id="3.40.50.360">
    <property type="match status" value="1"/>
</dbReference>
<organism evidence="3">
    <name type="scientific">Bacteroides intestinalis</name>
    <dbReference type="NCBI Taxonomy" id="329854"/>
    <lineage>
        <taxon>Bacteria</taxon>
        <taxon>Pseudomonadati</taxon>
        <taxon>Bacteroidota</taxon>
        <taxon>Bacteroidia</taxon>
        <taxon>Bacteroidales</taxon>
        <taxon>Bacteroidaceae</taxon>
        <taxon>Bacteroides</taxon>
    </lineage>
</organism>
<comment type="caution">
    <text evidence="3">The sequence shown here is derived from an EMBL/GenBank/DDBJ whole genome shotgun (WGS) entry which is preliminary data.</text>
</comment>
<dbReference type="GO" id="GO:0010181">
    <property type="term" value="F:FMN binding"/>
    <property type="evidence" value="ECO:0007669"/>
    <property type="project" value="InterPro"/>
</dbReference>
<dbReference type="PANTHER" id="PTHR39201:SF1">
    <property type="entry name" value="FLAVODOXIN-LIKE DOMAIN-CONTAINING PROTEIN"/>
    <property type="match status" value="1"/>
</dbReference>
<feature type="signal peptide" evidence="1">
    <location>
        <begin position="1"/>
        <end position="22"/>
    </location>
</feature>
<dbReference type="PANTHER" id="PTHR39201">
    <property type="entry name" value="EXPORTED PROTEIN-RELATED"/>
    <property type="match status" value="1"/>
</dbReference>
<dbReference type="InterPro" id="IPR008254">
    <property type="entry name" value="Flavodoxin/NO_synth"/>
</dbReference>
<sequence>MKRNIIFWSGILSMLIALVACSKEEGSDTPLYQNDYIEYDANRKILVAYFSWGGTTQYLAENIAEQTGGTLFRIETATPYPTDYNECTEVAREELDNGTRPELGTSVENFDEYDVVFVGCPVWWHTAPMAIWSFLESSEYDFTDKIIVPFCTYSATYREETLAKIVELTPGSVHLQGFGTVGRNTEGVENWLRTINVIQ</sequence>
<dbReference type="InterPro" id="IPR029039">
    <property type="entry name" value="Flavoprotein-like_sf"/>
</dbReference>
<dbReference type="Proteomes" id="UP000070319">
    <property type="component" value="Unassembled WGS sequence"/>
</dbReference>
<feature type="domain" description="Flavodoxin-like" evidence="2">
    <location>
        <begin position="44"/>
        <end position="194"/>
    </location>
</feature>
<protein>
    <recommendedName>
        <fullName evidence="2">Flavodoxin-like domain-containing protein</fullName>
    </recommendedName>
</protein>
<reference evidence="3 4" key="1">
    <citation type="submission" date="2016-02" db="EMBL/GenBank/DDBJ databases">
        <authorList>
            <person name="Wen L."/>
            <person name="He K."/>
            <person name="Yang H."/>
        </authorList>
    </citation>
    <scope>NUCLEOTIDE SEQUENCE [LARGE SCALE GENOMIC DNA]</scope>
    <source>
        <strain evidence="3 4">KLE1704</strain>
    </source>
</reference>
<accession>A0A139KM62</accession>
<proteinExistence type="predicted"/>
<keyword evidence="1" id="KW-0732">Signal</keyword>